<evidence type="ECO:0000256" key="9">
    <source>
        <dbReference type="PROSITE-ProRule" id="PRU00284"/>
    </source>
</evidence>
<keyword evidence="7 9" id="KW-0807">Transducer</keyword>
<evidence type="ECO:0000256" key="2">
    <source>
        <dbReference type="ARBA" id="ARBA00022475"/>
    </source>
</evidence>
<keyword evidence="4 10" id="KW-0812">Transmembrane</keyword>
<dbReference type="PANTHER" id="PTHR32089:SF119">
    <property type="entry name" value="METHYL-ACCEPTING CHEMOTAXIS PROTEIN CTPL"/>
    <property type="match status" value="1"/>
</dbReference>
<evidence type="ECO:0000256" key="10">
    <source>
        <dbReference type="SAM" id="Phobius"/>
    </source>
</evidence>
<dbReference type="Gene3D" id="1.10.287.950">
    <property type="entry name" value="Methyl-accepting chemotaxis protein"/>
    <property type="match status" value="1"/>
</dbReference>
<keyword evidence="2" id="KW-1003">Cell membrane</keyword>
<dbReference type="PROSITE" id="PS50885">
    <property type="entry name" value="HAMP"/>
    <property type="match status" value="1"/>
</dbReference>
<dbReference type="InterPro" id="IPR003660">
    <property type="entry name" value="HAMP_dom"/>
</dbReference>
<dbReference type="Gene3D" id="6.10.340.10">
    <property type="match status" value="1"/>
</dbReference>
<dbReference type="EMBL" id="FOFP01000033">
    <property type="protein sequence ID" value="SER46594.1"/>
    <property type="molecule type" value="Genomic_DNA"/>
</dbReference>
<keyword evidence="6 10" id="KW-0472">Membrane</keyword>
<dbReference type="Proteomes" id="UP000198512">
    <property type="component" value="Unassembled WGS sequence"/>
</dbReference>
<gene>
    <name evidence="13" type="ORF">SAMN05216600_13311</name>
</gene>
<dbReference type="InterPro" id="IPR004089">
    <property type="entry name" value="MCPsignal_dom"/>
</dbReference>
<dbReference type="PROSITE" id="PS50111">
    <property type="entry name" value="CHEMOTAXIS_TRANSDUC_2"/>
    <property type="match status" value="1"/>
</dbReference>
<keyword evidence="5 10" id="KW-1133">Transmembrane helix</keyword>
<comment type="subcellular location">
    <subcellularLocation>
        <location evidence="1">Cell membrane</location>
        <topology evidence="1">Multi-pass membrane protein</topology>
    </subcellularLocation>
</comment>
<keyword evidence="14" id="KW-1185">Reference proteome</keyword>
<organism evidence="13 14">
    <name type="scientific">Pseudomonas cuatrocienegasensis</name>
    <dbReference type="NCBI Taxonomy" id="543360"/>
    <lineage>
        <taxon>Bacteria</taxon>
        <taxon>Pseudomonadati</taxon>
        <taxon>Pseudomonadota</taxon>
        <taxon>Gammaproteobacteria</taxon>
        <taxon>Pseudomonadales</taxon>
        <taxon>Pseudomonadaceae</taxon>
        <taxon>Pseudomonas</taxon>
    </lineage>
</organism>
<reference evidence="13 14" key="1">
    <citation type="submission" date="2016-10" db="EMBL/GenBank/DDBJ databases">
        <authorList>
            <person name="Varghese N."/>
            <person name="Submissions S."/>
        </authorList>
    </citation>
    <scope>NUCLEOTIDE SEQUENCE [LARGE SCALE GENOMIC DNA]</scope>
    <source>
        <strain evidence="13 14">CIP 109853</strain>
    </source>
</reference>
<dbReference type="CDD" id="cd06225">
    <property type="entry name" value="HAMP"/>
    <property type="match status" value="1"/>
</dbReference>
<keyword evidence="3" id="KW-0488">Methylation</keyword>
<protein>
    <submittedName>
        <fullName evidence="13">Methyl-accepting chemotaxis protein</fullName>
    </submittedName>
</protein>
<name>A0ABY1BRK8_9PSED</name>
<accession>A0ABY1BRK8</accession>
<dbReference type="SUPFAM" id="SSF58104">
    <property type="entry name" value="Methyl-accepting chemotaxis protein (MCP) signaling domain"/>
    <property type="match status" value="1"/>
</dbReference>
<sequence length="677" mass="75096">MRLHSIRIQMISPIALLALILGGLLLFMLMMTQVQQDAMRRQAENYFEAVAVVLNADRDIYQALIAQERLLSGQGVAADNQAELDENAQQVFDRFQKFRGFMAQDVEVIEPFANFDQLFQSWIAASKSLNISAEGNQAQSANLQQQDDKFLAIRSMLDDAGERLRQHTAQKKTDSSADVDLQQYVEALSEVLNADRDIYQARLALQKATAGSGNIAENRTFFEENVQQALQRFHNYRSYLIREPELVKPYEQFDMLFSDWVQQSRALLEAPPADNQTTNQQAKALADQRFAEIREVLDKAGEAVSNYARNQKEAVKQRIARYERVAILIIAGSFVIALLAGYYVPLLLTRNVQHITRRIREIAEGDGDLTQRINSSAKDELGDLAREFDGFVERLRHIIGAIQAQSVTLGDMTGQLNTVSEQAGRISEGLVGASDSMVSAGTQMNVANQQMADLAKGTADEASHSSQMTHQGVNAVNLSNQAIEQLVSDIELALTRSTDLEQSSAAITSVLAVIRTIAEQTNLLALNAAIEAARAGEQGRGFAVVADEVRTLATRTQASTQEIDTMIERLKLSVAESATAIRNSRHNAQSTAQHISQMTSIFDTLSRSFDRVQEMASQTALATDEQAKVSHHISENLTALREQSDEVREMSGQVKSQSQQITGLYQELRHQVDSFKV</sequence>
<dbReference type="Pfam" id="PF00672">
    <property type="entry name" value="HAMP"/>
    <property type="match status" value="1"/>
</dbReference>
<feature type="domain" description="HAMP" evidence="12">
    <location>
        <begin position="346"/>
        <end position="400"/>
    </location>
</feature>
<evidence type="ECO:0000256" key="3">
    <source>
        <dbReference type="ARBA" id="ARBA00022481"/>
    </source>
</evidence>
<evidence type="ECO:0000256" key="4">
    <source>
        <dbReference type="ARBA" id="ARBA00022692"/>
    </source>
</evidence>
<evidence type="ECO:0000256" key="6">
    <source>
        <dbReference type="ARBA" id="ARBA00023136"/>
    </source>
</evidence>
<evidence type="ECO:0000259" key="12">
    <source>
        <dbReference type="PROSITE" id="PS50885"/>
    </source>
</evidence>
<evidence type="ECO:0000256" key="7">
    <source>
        <dbReference type="ARBA" id="ARBA00023224"/>
    </source>
</evidence>
<evidence type="ECO:0000256" key="5">
    <source>
        <dbReference type="ARBA" id="ARBA00022989"/>
    </source>
</evidence>
<comment type="caution">
    <text evidence="13">The sequence shown here is derived from an EMBL/GenBank/DDBJ whole genome shotgun (WGS) entry which is preliminary data.</text>
</comment>
<evidence type="ECO:0000256" key="1">
    <source>
        <dbReference type="ARBA" id="ARBA00004651"/>
    </source>
</evidence>
<dbReference type="Pfam" id="PF00015">
    <property type="entry name" value="MCPsignal"/>
    <property type="match status" value="1"/>
</dbReference>
<proteinExistence type="inferred from homology"/>
<dbReference type="PANTHER" id="PTHR32089">
    <property type="entry name" value="METHYL-ACCEPTING CHEMOTAXIS PROTEIN MCPB"/>
    <property type="match status" value="1"/>
</dbReference>
<evidence type="ECO:0000256" key="8">
    <source>
        <dbReference type="ARBA" id="ARBA00029447"/>
    </source>
</evidence>
<feature type="transmembrane region" description="Helical" evidence="10">
    <location>
        <begin position="6"/>
        <end position="31"/>
    </location>
</feature>
<comment type="similarity">
    <text evidence="8">Belongs to the methyl-accepting chemotaxis (MCP) protein family.</text>
</comment>
<dbReference type="SMART" id="SM00283">
    <property type="entry name" value="MA"/>
    <property type="match status" value="1"/>
</dbReference>
<dbReference type="SMART" id="SM00304">
    <property type="entry name" value="HAMP"/>
    <property type="match status" value="1"/>
</dbReference>
<evidence type="ECO:0000259" key="11">
    <source>
        <dbReference type="PROSITE" id="PS50111"/>
    </source>
</evidence>
<evidence type="ECO:0000313" key="14">
    <source>
        <dbReference type="Proteomes" id="UP000198512"/>
    </source>
</evidence>
<feature type="domain" description="Methyl-accepting transducer" evidence="11">
    <location>
        <begin position="405"/>
        <end position="641"/>
    </location>
</feature>
<feature type="transmembrane region" description="Helical" evidence="10">
    <location>
        <begin position="325"/>
        <end position="348"/>
    </location>
</feature>
<evidence type="ECO:0000313" key="13">
    <source>
        <dbReference type="EMBL" id="SER46594.1"/>
    </source>
</evidence>